<feature type="transmembrane region" description="Helical" evidence="11">
    <location>
        <begin position="41"/>
        <end position="64"/>
    </location>
</feature>
<feature type="domain" description="G-protein coupled receptors family 1 profile" evidence="13">
    <location>
        <begin position="56"/>
        <end position="420"/>
    </location>
</feature>
<evidence type="ECO:0000256" key="10">
    <source>
        <dbReference type="RuleBase" id="RU000688"/>
    </source>
</evidence>
<dbReference type="InterPro" id="IPR000276">
    <property type="entry name" value="GPCR_Rhodpsn"/>
</dbReference>
<dbReference type="Proteomes" id="UP001153269">
    <property type="component" value="Unassembled WGS sequence"/>
</dbReference>
<evidence type="ECO:0000256" key="6">
    <source>
        <dbReference type="ARBA" id="ARBA00023136"/>
    </source>
</evidence>
<dbReference type="InterPro" id="IPR017452">
    <property type="entry name" value="GPCR_Rhodpsn_7TM"/>
</dbReference>
<keyword evidence="3 11" id="KW-1133">Transmembrane helix</keyword>
<keyword evidence="9 11" id="KW-0628">Postsynaptic cell membrane</keyword>
<dbReference type="GO" id="GO:0045211">
    <property type="term" value="C:postsynaptic membrane"/>
    <property type="evidence" value="ECO:0007669"/>
    <property type="project" value="UniProtKB-SubCell"/>
</dbReference>
<feature type="region of interest" description="Disordered" evidence="12">
    <location>
        <begin position="264"/>
        <end position="297"/>
    </location>
</feature>
<evidence type="ECO:0000313" key="15">
    <source>
        <dbReference type="Proteomes" id="UP001153269"/>
    </source>
</evidence>
<comment type="caution">
    <text evidence="14">The sequence shown here is derived from an EMBL/GenBank/DDBJ whole genome shotgun (WGS) entry which is preliminary data.</text>
</comment>
<keyword evidence="6 11" id="KW-0472">Membrane</keyword>
<accession>A0A9N7U0C9</accession>
<evidence type="ECO:0000256" key="8">
    <source>
        <dbReference type="ARBA" id="ARBA00023224"/>
    </source>
</evidence>
<evidence type="ECO:0000256" key="5">
    <source>
        <dbReference type="ARBA" id="ARBA00023040"/>
    </source>
</evidence>
<dbReference type="EMBL" id="CADEAL010000565">
    <property type="protein sequence ID" value="CAB1422168.1"/>
    <property type="molecule type" value="Genomic_DNA"/>
</dbReference>
<feature type="compositionally biased region" description="Polar residues" evidence="12">
    <location>
        <begin position="269"/>
        <end position="279"/>
    </location>
</feature>
<keyword evidence="15" id="KW-1185">Reference proteome</keyword>
<dbReference type="PROSITE" id="PS50262">
    <property type="entry name" value="G_PROTEIN_RECEP_F1_2"/>
    <property type="match status" value="1"/>
</dbReference>
<protein>
    <recommendedName>
        <fullName evidence="11">Muscarinic acetylcholine receptor</fullName>
    </recommendedName>
</protein>
<comment type="similarity">
    <text evidence="11">Belongs to the G-protein coupled receptor 1 family. Muscarinic acetylcholine receptor subfamily.</text>
</comment>
<evidence type="ECO:0000256" key="4">
    <source>
        <dbReference type="ARBA" id="ARBA00023018"/>
    </source>
</evidence>
<dbReference type="PRINTS" id="PR00237">
    <property type="entry name" value="GPCRRHODOPSN"/>
</dbReference>
<dbReference type="Pfam" id="PF00001">
    <property type="entry name" value="7tm_1"/>
    <property type="match status" value="1"/>
</dbReference>
<dbReference type="PROSITE" id="PS00237">
    <property type="entry name" value="G_PROTEIN_RECEP_F1_1"/>
    <property type="match status" value="1"/>
</dbReference>
<dbReference type="GO" id="GO:0016907">
    <property type="term" value="F:G protein-coupled acetylcholine receptor activity"/>
    <property type="evidence" value="ECO:0007669"/>
    <property type="project" value="UniProtKB-UniRule"/>
</dbReference>
<dbReference type="SUPFAM" id="SSF81321">
    <property type="entry name" value="Family A G protein-coupled receptor-like"/>
    <property type="match status" value="1"/>
</dbReference>
<keyword evidence="5 10" id="KW-0297">G-protein coupled receptor</keyword>
<dbReference type="InterPro" id="IPR000995">
    <property type="entry name" value="Musac_Ach_rcpt"/>
</dbReference>
<name>A0A9N7U0C9_PLEPL</name>
<evidence type="ECO:0000256" key="11">
    <source>
        <dbReference type="RuleBase" id="RU361191"/>
    </source>
</evidence>
<comment type="caution">
    <text evidence="11">Lacks conserved residue(s) required for the propagation of feature annotation.</text>
</comment>
<evidence type="ECO:0000256" key="2">
    <source>
        <dbReference type="ARBA" id="ARBA00022692"/>
    </source>
</evidence>
<dbReference type="CDD" id="cd15049">
    <property type="entry name" value="7tmA_mAChR"/>
    <property type="match status" value="1"/>
</dbReference>
<reference evidence="14" key="1">
    <citation type="submission" date="2020-03" db="EMBL/GenBank/DDBJ databases">
        <authorList>
            <person name="Weist P."/>
        </authorList>
    </citation>
    <scope>NUCLEOTIDE SEQUENCE</scope>
</reference>
<dbReference type="GO" id="GO:0007197">
    <property type="term" value="P:adenylate cyclase-inhibiting G protein-coupled acetylcholine receptor signaling pathway"/>
    <property type="evidence" value="ECO:0007669"/>
    <property type="project" value="TreeGrafter"/>
</dbReference>
<proteinExistence type="inferred from homology"/>
<evidence type="ECO:0000259" key="13">
    <source>
        <dbReference type="PROSITE" id="PS50262"/>
    </source>
</evidence>
<evidence type="ECO:0000256" key="7">
    <source>
        <dbReference type="ARBA" id="ARBA00023170"/>
    </source>
</evidence>
<feature type="transmembrane region" description="Helical" evidence="11">
    <location>
        <begin position="114"/>
        <end position="135"/>
    </location>
</feature>
<evidence type="ECO:0000256" key="1">
    <source>
        <dbReference type="ARBA" id="ARBA00022475"/>
    </source>
</evidence>
<dbReference type="Gene3D" id="1.20.1070.10">
    <property type="entry name" value="Rhodopsin 7-helix transmembrane proteins"/>
    <property type="match status" value="2"/>
</dbReference>
<comment type="subcellular location">
    <subcellularLocation>
        <location evidence="11">Cell membrane</location>
        <topology evidence="11">Multi-pass membrane protein</topology>
    </subcellularLocation>
    <subcellularLocation>
        <location evidence="11">Postsynaptic cell membrane</location>
        <topology evidence="11">Multi-pass membrane protein</topology>
    </subcellularLocation>
</comment>
<comment type="function">
    <text evidence="11">The muscarinic acetylcholine receptor mediates various cellular responses, including inhibition of adenylate cyclase, breakdown of phosphoinositides and modulation of potassium channels through the action of G proteins.</text>
</comment>
<dbReference type="PRINTS" id="PR00243">
    <property type="entry name" value="MUSCARINICR"/>
</dbReference>
<evidence type="ECO:0000256" key="3">
    <source>
        <dbReference type="ARBA" id="ARBA00022989"/>
    </source>
</evidence>
<keyword evidence="2 10" id="KW-0812">Transmembrane</keyword>
<feature type="transmembrane region" description="Helical" evidence="11">
    <location>
        <begin position="369"/>
        <end position="392"/>
    </location>
</feature>
<feature type="transmembrane region" description="Helical" evidence="11">
    <location>
        <begin position="76"/>
        <end position="99"/>
    </location>
</feature>
<keyword evidence="7 10" id="KW-0675">Receptor</keyword>
<evidence type="ECO:0000256" key="12">
    <source>
        <dbReference type="SAM" id="MobiDB-lite"/>
    </source>
</evidence>
<dbReference type="GO" id="GO:0007187">
    <property type="term" value="P:G protein-coupled receptor signaling pathway, coupled to cyclic nucleotide second messenger"/>
    <property type="evidence" value="ECO:0007669"/>
    <property type="project" value="TreeGrafter"/>
</dbReference>
<keyword evidence="8 10" id="KW-0807">Transducer</keyword>
<dbReference type="GO" id="GO:0004993">
    <property type="term" value="F:G protein-coupled serotonin receptor activity"/>
    <property type="evidence" value="ECO:0007669"/>
    <property type="project" value="TreeGrafter"/>
</dbReference>
<feature type="transmembrane region" description="Helical" evidence="11">
    <location>
        <begin position="156"/>
        <end position="181"/>
    </location>
</feature>
<keyword evidence="1 11" id="KW-1003">Cell membrane</keyword>
<gene>
    <name evidence="14" type="ORF">PLEPLA_LOCUS10057</name>
</gene>
<dbReference type="GO" id="GO:0030425">
    <property type="term" value="C:dendrite"/>
    <property type="evidence" value="ECO:0007669"/>
    <property type="project" value="TreeGrafter"/>
</dbReference>
<dbReference type="SMART" id="SM01381">
    <property type="entry name" value="7TM_GPCR_Srsx"/>
    <property type="match status" value="1"/>
</dbReference>
<dbReference type="PANTHER" id="PTHR24247:SF180">
    <property type="entry name" value="MUSCARINIC ACETYLCHOLINE RECEPTOR M4"/>
    <property type="match status" value="1"/>
</dbReference>
<evidence type="ECO:0000313" key="14">
    <source>
        <dbReference type="EMBL" id="CAB1422168.1"/>
    </source>
</evidence>
<dbReference type="AlphaFoldDB" id="A0A9N7U0C9"/>
<sequence>MELAPGSDVINVSAWLRPRSNASWDPPIRAERPHSPWQLSLLVMVTASLSCLTLLGNTLVIVSIKVNRRLRTVNNYFLLSLALADLLIGLFSMNLYSLYLLRGRWPLGAALCDLWLVLDHVVSSASVLNLLVISLDRYFCVTRPFTYPTRRTGRMAVLMIGAAWLLSFVLWAPAILCWQNVGGERLVPEGRCYTQLLSSPAVTLGTTLPSFYVPAVVMIVLYSRLSAGSRSRLSVLQSERGALRTSGPSIKDFLMKRRSWVASDPCSDLSMNQSESSTTKTRRNRRASRSPGDTSELGDICLSRQQRLTQSAGRQTRFEDYNKIENDSSSNTDLQRTASMALSTCPSFRSQETRMHRVMARERRVTKTILAILLAFILTWTPYNIMAVIAAFCHVCIPDSLWTVGYWLCYINSAINPGCYALCNVTFRKTFCSLLRCRRSNLR</sequence>
<keyword evidence="4 11" id="KW-0770">Synapse</keyword>
<dbReference type="PANTHER" id="PTHR24247">
    <property type="entry name" value="5-HYDROXYTRYPTAMINE RECEPTOR"/>
    <property type="match status" value="1"/>
</dbReference>
<feature type="transmembrane region" description="Helical" evidence="11">
    <location>
        <begin position="201"/>
        <end position="222"/>
    </location>
</feature>
<organism evidence="14 15">
    <name type="scientific">Pleuronectes platessa</name>
    <name type="common">European plaice</name>
    <dbReference type="NCBI Taxonomy" id="8262"/>
    <lineage>
        <taxon>Eukaryota</taxon>
        <taxon>Metazoa</taxon>
        <taxon>Chordata</taxon>
        <taxon>Craniata</taxon>
        <taxon>Vertebrata</taxon>
        <taxon>Euteleostomi</taxon>
        <taxon>Actinopterygii</taxon>
        <taxon>Neopterygii</taxon>
        <taxon>Teleostei</taxon>
        <taxon>Neoteleostei</taxon>
        <taxon>Acanthomorphata</taxon>
        <taxon>Carangaria</taxon>
        <taxon>Pleuronectiformes</taxon>
        <taxon>Pleuronectoidei</taxon>
        <taxon>Pleuronectidae</taxon>
        <taxon>Pleuronectes</taxon>
    </lineage>
</organism>
<evidence type="ECO:0000256" key="9">
    <source>
        <dbReference type="ARBA" id="ARBA00023257"/>
    </source>
</evidence>